<feature type="transmembrane region" description="Helical" evidence="1">
    <location>
        <begin position="224"/>
        <end position="243"/>
    </location>
</feature>
<evidence type="ECO:0000313" key="3">
    <source>
        <dbReference type="Proteomes" id="UP000075349"/>
    </source>
</evidence>
<keyword evidence="1" id="KW-0812">Transmembrane</keyword>
<proteinExistence type="predicted"/>
<name>A0A151JHZ2_9VIBR</name>
<evidence type="ECO:0000313" key="2">
    <source>
        <dbReference type="EMBL" id="KYN25410.1"/>
    </source>
</evidence>
<comment type="caution">
    <text evidence="2">The sequence shown here is derived from an EMBL/GenBank/DDBJ whole genome shotgun (WGS) entry which is preliminary data.</text>
</comment>
<feature type="transmembrane region" description="Helical" evidence="1">
    <location>
        <begin position="46"/>
        <end position="62"/>
    </location>
</feature>
<organism evidence="2 3">
    <name type="scientific">Vibrio cidicii</name>
    <dbReference type="NCBI Taxonomy" id="1763883"/>
    <lineage>
        <taxon>Bacteria</taxon>
        <taxon>Pseudomonadati</taxon>
        <taxon>Pseudomonadota</taxon>
        <taxon>Gammaproteobacteria</taxon>
        <taxon>Vibrionales</taxon>
        <taxon>Vibrionaceae</taxon>
        <taxon>Vibrio</taxon>
    </lineage>
</organism>
<feature type="transmembrane region" description="Helical" evidence="1">
    <location>
        <begin position="280"/>
        <end position="300"/>
    </location>
</feature>
<sequence>MFFFFILLFFMFSFFKIVYHGLHSGLVPFTPDWRTNVGIVLSGKDYVFYQFGVLLLTVYVLSQRNFNFLFFVSLLLFVISLSLYGGRFLLFVALIFSFYFRYIARGNEIRLNVSILIRVLALFVSIVLVAMFRYAYSESISLSKDFIYATITRQLGGNVYDFYLSYNYIDTKIVLTLLIDKFSVSLAPLLNSYEYSDRFASYLAFSAGRSFEGGHRVSAVGESFYLYGNFGVFVFSLFMFCMLSLSDSALRSKNIFFRYASIIILFALFFAFFIDLSYIFTLFYVLVLVFIVYIMSRFLIYVGSV</sequence>
<dbReference type="Proteomes" id="UP000075349">
    <property type="component" value="Unassembled WGS sequence"/>
</dbReference>
<accession>A0A151JHZ2</accession>
<protein>
    <submittedName>
        <fullName evidence="2">Uncharacterized protein</fullName>
    </submittedName>
</protein>
<feature type="transmembrane region" description="Helical" evidence="1">
    <location>
        <begin position="6"/>
        <end position="26"/>
    </location>
</feature>
<feature type="transmembrane region" description="Helical" evidence="1">
    <location>
        <begin position="111"/>
        <end position="136"/>
    </location>
</feature>
<feature type="transmembrane region" description="Helical" evidence="1">
    <location>
        <begin position="255"/>
        <end position="274"/>
    </location>
</feature>
<gene>
    <name evidence="2" type="ORF">AUQ44_07415</name>
</gene>
<keyword evidence="1" id="KW-0472">Membrane</keyword>
<evidence type="ECO:0000256" key="1">
    <source>
        <dbReference type="SAM" id="Phobius"/>
    </source>
</evidence>
<dbReference type="EMBL" id="LOMK01000001">
    <property type="protein sequence ID" value="KYN25410.1"/>
    <property type="molecule type" value="Genomic_DNA"/>
</dbReference>
<reference evidence="3" key="1">
    <citation type="submission" date="2015-12" db="EMBL/GenBank/DDBJ databases">
        <authorList>
            <person name="Tarr C.L."/>
            <person name="Gladney L.M."/>
        </authorList>
    </citation>
    <scope>NUCLEOTIDE SEQUENCE [LARGE SCALE GENOMIC DNA]</scope>
    <source>
        <strain evidence="3">2756-81</strain>
    </source>
</reference>
<keyword evidence="1" id="KW-1133">Transmembrane helix</keyword>
<feature type="transmembrane region" description="Helical" evidence="1">
    <location>
        <begin position="68"/>
        <end position="99"/>
    </location>
</feature>
<dbReference type="AlphaFoldDB" id="A0A151JHZ2"/>